<dbReference type="InterPro" id="IPR041522">
    <property type="entry name" value="CdaR_GGDEF"/>
</dbReference>
<evidence type="ECO:0000259" key="3">
    <source>
        <dbReference type="Pfam" id="PF17853"/>
    </source>
</evidence>
<protein>
    <submittedName>
        <fullName evidence="4">Helix-turn-helix domain-containing protein</fullName>
    </submittedName>
</protein>
<comment type="caution">
    <text evidence="4">The sequence shown here is derived from an EMBL/GenBank/DDBJ whole genome shotgun (WGS) entry which is preliminary data.</text>
</comment>
<proteinExistence type="inferred from homology"/>
<dbReference type="InterPro" id="IPR051448">
    <property type="entry name" value="CdaR-like_regulators"/>
</dbReference>
<dbReference type="Pfam" id="PF17853">
    <property type="entry name" value="GGDEF_2"/>
    <property type="match status" value="1"/>
</dbReference>
<evidence type="ECO:0000313" key="4">
    <source>
        <dbReference type="EMBL" id="HIZ06554.1"/>
    </source>
</evidence>
<organism evidence="4 5">
    <name type="scientific">Candidatus Eubacterium avistercoris</name>
    <dbReference type="NCBI Taxonomy" id="2838567"/>
    <lineage>
        <taxon>Bacteria</taxon>
        <taxon>Bacillati</taxon>
        <taxon>Bacillota</taxon>
        <taxon>Clostridia</taxon>
        <taxon>Eubacteriales</taxon>
        <taxon>Eubacteriaceae</taxon>
        <taxon>Eubacterium</taxon>
    </lineage>
</organism>
<dbReference type="AlphaFoldDB" id="A0A9D2D125"/>
<dbReference type="InterPro" id="IPR025736">
    <property type="entry name" value="PucR_C-HTH_dom"/>
</dbReference>
<feature type="domain" description="PucR C-terminal helix-turn-helix" evidence="2">
    <location>
        <begin position="448"/>
        <end position="500"/>
    </location>
</feature>
<sequence length="517" mass="61180">MLFTLAMILDELAGLDPVCNHKTQKDVEIQGFFRYAEGQKEFHRNSIYVCSNEELKNWDNQDNSVIFFTYGLEPEEIRNVKNYCYIFRKAGSEIDIFNRYMELQAEYNYWDKEIHLDIINSCSLEKMLEYASMIIEYPIQVYDPSFRILATSRHHRKQLSDFQQASALGYTPPDFISEIQKRHMLPKIQETGRVIVAPAVNNPGHINLYRAHRADGQLLGYSCVFCGEDHPTRGYLDKVELIMQNLDFYFKENQKHMVLSKYMYESFLISLLSARLPIDSRIISDRAKIVRLPLKGEFVLVQLNFNEKDHFLLYLCRLIQKYVPEYSVFVYEEYIYLLIVKKHSEKSVEELAAGIIRHLQETLSYYHFSCCVSNLFFELTAIYDAYQICVRLEAMRNYFSFDPGIYSYRDWKTALHYLEYGEDVDIRALLMPEIHKMKLYDAEYHTHYLRTLSAYFENNCNLKQTADALDLHRNSAANRIEKIQQLFRLDLNDFKTCCNLCETLQMMNLLEPERQNS</sequence>
<dbReference type="PANTHER" id="PTHR33744">
    <property type="entry name" value="CARBOHYDRATE DIACID REGULATOR"/>
    <property type="match status" value="1"/>
</dbReference>
<reference evidence="4" key="2">
    <citation type="submission" date="2021-04" db="EMBL/GenBank/DDBJ databases">
        <authorList>
            <person name="Gilroy R."/>
        </authorList>
    </citation>
    <scope>NUCLEOTIDE SEQUENCE</scope>
    <source>
        <strain evidence="4">CHK192-9172</strain>
    </source>
</reference>
<evidence type="ECO:0000313" key="5">
    <source>
        <dbReference type="Proteomes" id="UP000824024"/>
    </source>
</evidence>
<feature type="domain" description="CdaR GGDEF-like" evidence="3">
    <location>
        <begin position="282"/>
        <end position="388"/>
    </location>
</feature>
<name>A0A9D2D125_9FIRM</name>
<comment type="similarity">
    <text evidence="1">Belongs to the CdaR family.</text>
</comment>
<dbReference type="PANTHER" id="PTHR33744:SF15">
    <property type="entry name" value="CARBOHYDRATE DIACID REGULATOR"/>
    <property type="match status" value="1"/>
</dbReference>
<dbReference type="Pfam" id="PF13556">
    <property type="entry name" value="HTH_30"/>
    <property type="match status" value="1"/>
</dbReference>
<dbReference type="Gene3D" id="1.10.10.2840">
    <property type="entry name" value="PucR C-terminal helix-turn-helix domain"/>
    <property type="match status" value="1"/>
</dbReference>
<evidence type="ECO:0000259" key="2">
    <source>
        <dbReference type="Pfam" id="PF13556"/>
    </source>
</evidence>
<gene>
    <name evidence="4" type="ORF">IAA08_01305</name>
</gene>
<dbReference type="InterPro" id="IPR042070">
    <property type="entry name" value="PucR_C-HTH_sf"/>
</dbReference>
<dbReference type="Proteomes" id="UP000824024">
    <property type="component" value="Unassembled WGS sequence"/>
</dbReference>
<reference evidence="4" key="1">
    <citation type="journal article" date="2021" name="PeerJ">
        <title>Extensive microbial diversity within the chicken gut microbiome revealed by metagenomics and culture.</title>
        <authorList>
            <person name="Gilroy R."/>
            <person name="Ravi A."/>
            <person name="Getino M."/>
            <person name="Pursley I."/>
            <person name="Horton D.L."/>
            <person name="Alikhan N.F."/>
            <person name="Baker D."/>
            <person name="Gharbi K."/>
            <person name="Hall N."/>
            <person name="Watson M."/>
            <person name="Adriaenssens E.M."/>
            <person name="Foster-Nyarko E."/>
            <person name="Jarju S."/>
            <person name="Secka A."/>
            <person name="Antonio M."/>
            <person name="Oren A."/>
            <person name="Chaudhuri R.R."/>
            <person name="La Ragione R."/>
            <person name="Hildebrand F."/>
            <person name="Pallen M.J."/>
        </authorList>
    </citation>
    <scope>NUCLEOTIDE SEQUENCE</scope>
    <source>
        <strain evidence="4">CHK192-9172</strain>
    </source>
</reference>
<evidence type="ECO:0000256" key="1">
    <source>
        <dbReference type="ARBA" id="ARBA00006754"/>
    </source>
</evidence>
<dbReference type="EMBL" id="DXCH01000035">
    <property type="protein sequence ID" value="HIZ06554.1"/>
    <property type="molecule type" value="Genomic_DNA"/>
</dbReference>
<accession>A0A9D2D125</accession>